<proteinExistence type="predicted"/>
<evidence type="ECO:0000259" key="2">
    <source>
        <dbReference type="Pfam" id="PF13439"/>
    </source>
</evidence>
<dbReference type="AlphaFoldDB" id="A0A844F1G0"/>
<dbReference type="Proteomes" id="UP000462363">
    <property type="component" value="Unassembled WGS sequence"/>
</dbReference>
<dbReference type="InterPro" id="IPR028098">
    <property type="entry name" value="Glyco_trans_4-like_N"/>
</dbReference>
<organism evidence="3 4">
    <name type="scientific">Clostridium scindens (strain JCM 10418 / VPI 12708)</name>
    <dbReference type="NCBI Taxonomy" id="29347"/>
    <lineage>
        <taxon>Bacteria</taxon>
        <taxon>Bacillati</taxon>
        <taxon>Bacillota</taxon>
        <taxon>Clostridia</taxon>
        <taxon>Lachnospirales</taxon>
        <taxon>Lachnospiraceae</taxon>
    </lineage>
</organism>
<dbReference type="GO" id="GO:0016757">
    <property type="term" value="F:glycosyltransferase activity"/>
    <property type="evidence" value="ECO:0007669"/>
    <property type="project" value="InterPro"/>
</dbReference>
<dbReference type="Gene3D" id="3.40.50.2000">
    <property type="entry name" value="Glycogen Phosphorylase B"/>
    <property type="match status" value="2"/>
</dbReference>
<dbReference type="InterPro" id="IPR050194">
    <property type="entry name" value="Glycosyltransferase_grp1"/>
</dbReference>
<gene>
    <name evidence="3" type="ORF">FYJ37_01165</name>
</gene>
<dbReference type="PANTHER" id="PTHR45947:SF3">
    <property type="entry name" value="SULFOQUINOVOSYL TRANSFERASE SQD2"/>
    <property type="match status" value="1"/>
</dbReference>
<name>A0A844F1G0_CLOSV</name>
<evidence type="ECO:0000259" key="1">
    <source>
        <dbReference type="Pfam" id="PF00534"/>
    </source>
</evidence>
<comment type="caution">
    <text evidence="3">The sequence shown here is derived from an EMBL/GenBank/DDBJ whole genome shotgun (WGS) entry which is preliminary data.</text>
</comment>
<dbReference type="Pfam" id="PF00534">
    <property type="entry name" value="Glycos_transf_1"/>
    <property type="match status" value="1"/>
</dbReference>
<dbReference type="Pfam" id="PF13439">
    <property type="entry name" value="Glyco_transf_4"/>
    <property type="match status" value="1"/>
</dbReference>
<evidence type="ECO:0000313" key="3">
    <source>
        <dbReference type="EMBL" id="MSS38992.1"/>
    </source>
</evidence>
<keyword evidence="3" id="KW-0808">Transferase</keyword>
<dbReference type="InterPro" id="IPR001296">
    <property type="entry name" value="Glyco_trans_1"/>
</dbReference>
<evidence type="ECO:0000313" key="4">
    <source>
        <dbReference type="Proteomes" id="UP000462363"/>
    </source>
</evidence>
<protein>
    <submittedName>
        <fullName evidence="3">Glycosyltransferase family 4 protein</fullName>
    </submittedName>
</protein>
<reference evidence="3 4" key="1">
    <citation type="submission" date="2019-08" db="EMBL/GenBank/DDBJ databases">
        <title>In-depth cultivation of the pig gut microbiome towards novel bacterial diversity and tailored functional studies.</title>
        <authorList>
            <person name="Wylensek D."/>
            <person name="Hitch T.C.A."/>
            <person name="Clavel T."/>
        </authorList>
    </citation>
    <scope>NUCLEOTIDE SEQUENCE [LARGE SCALE GENOMIC DNA]</scope>
    <source>
        <strain evidence="3 4">BL-389-WT-3D</strain>
    </source>
</reference>
<accession>A0A844F1G0</accession>
<feature type="domain" description="Glycosyl transferase family 1" evidence="1">
    <location>
        <begin position="213"/>
        <end position="376"/>
    </location>
</feature>
<dbReference type="EMBL" id="VUMB01000002">
    <property type="protein sequence ID" value="MSS38992.1"/>
    <property type="molecule type" value="Genomic_DNA"/>
</dbReference>
<feature type="domain" description="Glycosyltransferase subfamily 4-like N-terminal" evidence="2">
    <location>
        <begin position="21"/>
        <end position="197"/>
    </location>
</feature>
<sequence length="429" mass="49115">MRMGGIDMKIAMMTNNYKPFIGGVPISVERLSQSLRKRGHEVCIFAPEYEDEYWEEDVIRYRSCEKRMKNGMAIPNILDARINQEFRWREFDLIHVHQPMLIGNVAVHLSRKYKIPLVYTYHTRYEEYLHYIKLFSEESGQEAIKGHILRQGKKMLPYYMANYMKRCDMVIAPSRGMADYLRGQKIKTPVRVLPTGLAKESFEEDKEQAEAIRKRYLGGGEHLLCTVSRLDKEKNLYFLMRCMYQLKSQTEGNVRLVVVGDGAERAGIAAYVKELGIEDVVSFIGQIPNDEVRNYLQACDAFVFASKSETQGIVLAEAMASGLPVAAISACGVDDIVSDGCNGYLAKEDEKEFASCVAGMLSDPDNMARLKIEAKKKAENYRMSYIAAQAEENYRRVLERREEKYGYGESQIYEKGHTVSSFLRLFKVS</sequence>
<dbReference type="PANTHER" id="PTHR45947">
    <property type="entry name" value="SULFOQUINOVOSYL TRANSFERASE SQD2"/>
    <property type="match status" value="1"/>
</dbReference>
<dbReference type="SUPFAM" id="SSF53756">
    <property type="entry name" value="UDP-Glycosyltransferase/glycogen phosphorylase"/>
    <property type="match status" value="1"/>
</dbReference>